<reference evidence="3" key="1">
    <citation type="submission" date="2024-07" db="EMBL/GenBank/DDBJ databases">
        <title>Two chromosome-level genome assemblies of Korean endemic species Abeliophyllum distichum and Forsythia ovata (Oleaceae).</title>
        <authorList>
            <person name="Jang H."/>
        </authorList>
    </citation>
    <scope>NUCLEOTIDE SEQUENCE [LARGE SCALE GENOMIC DNA]</scope>
</reference>
<organism evidence="2 3">
    <name type="scientific">Forsythia ovata</name>
    <dbReference type="NCBI Taxonomy" id="205694"/>
    <lineage>
        <taxon>Eukaryota</taxon>
        <taxon>Viridiplantae</taxon>
        <taxon>Streptophyta</taxon>
        <taxon>Embryophyta</taxon>
        <taxon>Tracheophyta</taxon>
        <taxon>Spermatophyta</taxon>
        <taxon>Magnoliopsida</taxon>
        <taxon>eudicotyledons</taxon>
        <taxon>Gunneridae</taxon>
        <taxon>Pentapetalae</taxon>
        <taxon>asterids</taxon>
        <taxon>lamiids</taxon>
        <taxon>Lamiales</taxon>
        <taxon>Oleaceae</taxon>
        <taxon>Forsythieae</taxon>
        <taxon>Forsythia</taxon>
    </lineage>
</organism>
<dbReference type="Proteomes" id="UP001604277">
    <property type="component" value="Unassembled WGS sequence"/>
</dbReference>
<dbReference type="AlphaFoldDB" id="A0ABD1SL05"/>
<gene>
    <name evidence="2" type="ORF">Fot_35259</name>
</gene>
<evidence type="ECO:0000313" key="3">
    <source>
        <dbReference type="Proteomes" id="UP001604277"/>
    </source>
</evidence>
<protein>
    <submittedName>
        <fullName evidence="2">Uncharacterized protein</fullName>
    </submittedName>
</protein>
<feature type="region of interest" description="Disordered" evidence="1">
    <location>
        <begin position="96"/>
        <end position="118"/>
    </location>
</feature>
<name>A0ABD1SL05_9LAMI</name>
<dbReference type="EMBL" id="JBFOLJ010000010">
    <property type="protein sequence ID" value="KAL2501411.1"/>
    <property type="molecule type" value="Genomic_DNA"/>
</dbReference>
<sequence>MKVDERSNIDDLLAEHQNIGQPSPDIPTSATHPQLFEQSLLRKEIIIKDKDKMVDNDFSSAFGTIPPHLFPIVASPNPGGMDRQTILALWRVFRGSSTEQEDDSTSYKEVMGDVDTDH</sequence>
<comment type="caution">
    <text evidence="2">The sequence shown here is derived from an EMBL/GenBank/DDBJ whole genome shotgun (WGS) entry which is preliminary data.</text>
</comment>
<proteinExistence type="predicted"/>
<accession>A0ABD1SL05</accession>
<evidence type="ECO:0000313" key="2">
    <source>
        <dbReference type="EMBL" id="KAL2501411.1"/>
    </source>
</evidence>
<evidence type="ECO:0000256" key="1">
    <source>
        <dbReference type="SAM" id="MobiDB-lite"/>
    </source>
</evidence>
<keyword evidence="3" id="KW-1185">Reference proteome</keyword>